<evidence type="ECO:0000313" key="2">
    <source>
        <dbReference type="EMBL" id="KAG6586171.1"/>
    </source>
</evidence>
<protein>
    <submittedName>
        <fullName evidence="2">GDSL esterase/lipase</fullName>
    </submittedName>
</protein>
<sequence length="128" mass="14095">MATHDTRGSLCVDEINNAVQLFNIGLKSLVQELNANFTDAKHTFIDLYQISSQGPPVSFTPCCQVKLSGEQCDPYGKICGNRSEAIFWDGVHPTEIAFMALANRSFNAQLPSDSHPFDISHLAQLKLP</sequence>
<proteinExistence type="inferred from homology"/>
<reference evidence="2 3" key="1">
    <citation type="journal article" date="2021" name="Hortic Res">
        <title>The domestication of Cucurbita argyrosperma as revealed by the genome of its wild relative.</title>
        <authorList>
            <person name="Barrera-Redondo J."/>
            <person name="Sanchez-de la Vega G."/>
            <person name="Aguirre-Liguori J.A."/>
            <person name="Castellanos-Morales G."/>
            <person name="Gutierrez-Guerrero Y.T."/>
            <person name="Aguirre-Dugua X."/>
            <person name="Aguirre-Planter E."/>
            <person name="Tenaillon M.I."/>
            <person name="Lira-Saade R."/>
            <person name="Eguiarte L.E."/>
        </authorList>
    </citation>
    <scope>NUCLEOTIDE SEQUENCE [LARGE SCALE GENOMIC DNA]</scope>
    <source>
        <strain evidence="2">JBR-2021</strain>
    </source>
</reference>
<keyword evidence="3" id="KW-1185">Reference proteome</keyword>
<dbReference type="Proteomes" id="UP000685013">
    <property type="component" value="Chromosome 12"/>
</dbReference>
<evidence type="ECO:0000256" key="1">
    <source>
        <dbReference type="ARBA" id="ARBA00008668"/>
    </source>
</evidence>
<dbReference type="GO" id="GO:0016788">
    <property type="term" value="F:hydrolase activity, acting on ester bonds"/>
    <property type="evidence" value="ECO:0007669"/>
    <property type="project" value="InterPro"/>
</dbReference>
<accession>A0AAV6MUD7</accession>
<dbReference type="InterPro" id="IPR051238">
    <property type="entry name" value="GDSL_esterase/lipase"/>
</dbReference>
<dbReference type="EMBL" id="JAGKQH010000012">
    <property type="protein sequence ID" value="KAG6586171.1"/>
    <property type="molecule type" value="Genomic_DNA"/>
</dbReference>
<evidence type="ECO:0000313" key="3">
    <source>
        <dbReference type="Proteomes" id="UP000685013"/>
    </source>
</evidence>
<gene>
    <name evidence="2" type="ORF">SDJN03_18904</name>
</gene>
<dbReference type="Pfam" id="PF00657">
    <property type="entry name" value="Lipase_GDSL"/>
    <property type="match status" value="1"/>
</dbReference>
<organism evidence="2 3">
    <name type="scientific">Cucurbita argyrosperma subsp. sororia</name>
    <dbReference type="NCBI Taxonomy" id="37648"/>
    <lineage>
        <taxon>Eukaryota</taxon>
        <taxon>Viridiplantae</taxon>
        <taxon>Streptophyta</taxon>
        <taxon>Embryophyta</taxon>
        <taxon>Tracheophyta</taxon>
        <taxon>Spermatophyta</taxon>
        <taxon>Magnoliopsida</taxon>
        <taxon>eudicotyledons</taxon>
        <taxon>Gunneridae</taxon>
        <taxon>Pentapetalae</taxon>
        <taxon>rosids</taxon>
        <taxon>fabids</taxon>
        <taxon>Cucurbitales</taxon>
        <taxon>Cucurbitaceae</taxon>
        <taxon>Cucurbiteae</taxon>
        <taxon>Cucurbita</taxon>
    </lineage>
</organism>
<feature type="non-terminal residue" evidence="2">
    <location>
        <position position="1"/>
    </location>
</feature>
<dbReference type="PANTHER" id="PTHR45650">
    <property type="entry name" value="GDSL-LIKE LIPASE/ACYLHYDROLASE-RELATED"/>
    <property type="match status" value="1"/>
</dbReference>
<dbReference type="AlphaFoldDB" id="A0AAV6MUD7"/>
<name>A0AAV6MUD7_9ROSI</name>
<dbReference type="PANTHER" id="PTHR45650:SF3">
    <property type="entry name" value="OS01G0748500 PROTEIN"/>
    <property type="match status" value="1"/>
</dbReference>
<dbReference type="InterPro" id="IPR001087">
    <property type="entry name" value="GDSL"/>
</dbReference>
<comment type="similarity">
    <text evidence="1">Belongs to the 'GDSL' lipolytic enzyme family.</text>
</comment>
<comment type="caution">
    <text evidence="2">The sequence shown here is derived from an EMBL/GenBank/DDBJ whole genome shotgun (WGS) entry which is preliminary data.</text>
</comment>